<dbReference type="NCBIfam" id="TIGR00615">
    <property type="entry name" value="recR"/>
    <property type="match status" value="1"/>
</dbReference>
<dbReference type="GO" id="GO:0006281">
    <property type="term" value="P:DNA repair"/>
    <property type="evidence" value="ECO:0007669"/>
    <property type="project" value="UniProtKB-UniRule"/>
</dbReference>
<feature type="domain" description="Toprim" evidence="8">
    <location>
        <begin position="81"/>
        <end position="178"/>
    </location>
</feature>
<dbReference type="Gene3D" id="3.40.1360.10">
    <property type="match status" value="1"/>
</dbReference>
<dbReference type="Pfam" id="PF21175">
    <property type="entry name" value="RecR_C"/>
    <property type="match status" value="1"/>
</dbReference>
<accession>A0A6I6JLH3</accession>
<evidence type="ECO:0000256" key="4">
    <source>
        <dbReference type="ARBA" id="ARBA00022833"/>
    </source>
</evidence>
<dbReference type="InterPro" id="IPR015967">
    <property type="entry name" value="Rcmb_RecR_Znf"/>
</dbReference>
<organism evidence="9 10">
    <name type="scientific">Pseudodesulfovibrio cashew</name>
    <dbReference type="NCBI Taxonomy" id="2678688"/>
    <lineage>
        <taxon>Bacteria</taxon>
        <taxon>Pseudomonadati</taxon>
        <taxon>Thermodesulfobacteriota</taxon>
        <taxon>Desulfovibrionia</taxon>
        <taxon>Desulfovibrionales</taxon>
        <taxon>Desulfovibrionaceae</taxon>
    </lineage>
</organism>
<dbReference type="InterPro" id="IPR034137">
    <property type="entry name" value="TOPRIM_RecR"/>
</dbReference>
<evidence type="ECO:0000256" key="1">
    <source>
        <dbReference type="ARBA" id="ARBA00022723"/>
    </source>
</evidence>
<dbReference type="GO" id="GO:0008270">
    <property type="term" value="F:zinc ion binding"/>
    <property type="evidence" value="ECO:0007669"/>
    <property type="project" value="UniProtKB-KW"/>
</dbReference>
<keyword evidence="1 7" id="KW-0479">Metal-binding</keyword>
<dbReference type="RefSeq" id="WP_158949047.1">
    <property type="nucleotide sequence ID" value="NZ_CP046400.1"/>
</dbReference>
<keyword evidence="3 7" id="KW-0863">Zinc-finger</keyword>
<keyword evidence="10" id="KW-1185">Reference proteome</keyword>
<protein>
    <recommendedName>
        <fullName evidence="7">Recombination protein RecR</fullName>
    </recommendedName>
</protein>
<dbReference type="GO" id="GO:0006310">
    <property type="term" value="P:DNA recombination"/>
    <property type="evidence" value="ECO:0007669"/>
    <property type="project" value="UniProtKB-UniRule"/>
</dbReference>
<dbReference type="Gene3D" id="1.10.8.420">
    <property type="entry name" value="RecR Domain 1"/>
    <property type="match status" value="1"/>
</dbReference>
<dbReference type="InterPro" id="IPR023627">
    <property type="entry name" value="Rcmb_RecR"/>
</dbReference>
<dbReference type="EMBL" id="CP046400">
    <property type="protein sequence ID" value="QGY41103.1"/>
    <property type="molecule type" value="Genomic_DNA"/>
</dbReference>
<keyword evidence="5 7" id="KW-0233">DNA recombination</keyword>
<keyword evidence="2 7" id="KW-0227">DNA damage</keyword>
<dbReference type="HAMAP" id="MF_00017">
    <property type="entry name" value="RecR"/>
    <property type="match status" value="1"/>
</dbReference>
<evidence type="ECO:0000256" key="6">
    <source>
        <dbReference type="ARBA" id="ARBA00023204"/>
    </source>
</evidence>
<dbReference type="GO" id="GO:0003677">
    <property type="term" value="F:DNA binding"/>
    <property type="evidence" value="ECO:0007669"/>
    <property type="project" value="UniProtKB-UniRule"/>
</dbReference>
<gene>
    <name evidence="7 9" type="primary">recR</name>
    <name evidence="9" type="ORF">GM415_13515</name>
</gene>
<proteinExistence type="inferred from homology"/>
<dbReference type="PANTHER" id="PTHR30446">
    <property type="entry name" value="RECOMBINATION PROTEIN RECR"/>
    <property type="match status" value="1"/>
</dbReference>
<dbReference type="KEGG" id="psel:GM415_13515"/>
<evidence type="ECO:0000313" key="10">
    <source>
        <dbReference type="Proteomes" id="UP000428328"/>
    </source>
</evidence>
<evidence type="ECO:0000256" key="7">
    <source>
        <dbReference type="HAMAP-Rule" id="MF_00017"/>
    </source>
</evidence>
<dbReference type="Pfam" id="PF13662">
    <property type="entry name" value="Toprim_4"/>
    <property type="match status" value="1"/>
</dbReference>
<dbReference type="Pfam" id="PF21176">
    <property type="entry name" value="RecR_HhH"/>
    <property type="match status" value="1"/>
</dbReference>
<dbReference type="InterPro" id="IPR000093">
    <property type="entry name" value="DNA_Rcmb_RecR"/>
</dbReference>
<dbReference type="CDD" id="cd01025">
    <property type="entry name" value="TOPRIM_recR"/>
    <property type="match status" value="1"/>
</dbReference>
<dbReference type="InterPro" id="IPR006171">
    <property type="entry name" value="TOPRIM_dom"/>
</dbReference>
<comment type="function">
    <text evidence="7">May play a role in DNA repair. It seems to be involved in an RecBC-independent recombinational process of DNA repair. It may act with RecF and RecO.</text>
</comment>
<dbReference type="SUPFAM" id="SSF111304">
    <property type="entry name" value="Recombination protein RecR"/>
    <property type="match status" value="1"/>
</dbReference>
<reference evidence="9 10" key="1">
    <citation type="submission" date="2019-11" db="EMBL/GenBank/DDBJ databases">
        <authorList>
            <person name="Zheng R.K."/>
            <person name="Sun C.M."/>
        </authorList>
    </citation>
    <scope>NUCLEOTIDE SEQUENCE [LARGE SCALE GENOMIC DNA]</scope>
    <source>
        <strain evidence="9 10">SRB007</strain>
    </source>
</reference>
<dbReference type="PROSITE" id="PS50880">
    <property type="entry name" value="TOPRIM"/>
    <property type="match status" value="1"/>
</dbReference>
<comment type="similarity">
    <text evidence="7">Belongs to the RecR family.</text>
</comment>
<evidence type="ECO:0000256" key="5">
    <source>
        <dbReference type="ARBA" id="ARBA00023172"/>
    </source>
</evidence>
<evidence type="ECO:0000256" key="3">
    <source>
        <dbReference type="ARBA" id="ARBA00022771"/>
    </source>
</evidence>
<evidence type="ECO:0000256" key="2">
    <source>
        <dbReference type="ARBA" id="ARBA00022763"/>
    </source>
</evidence>
<sequence length="201" mass="21777">MQNLPGPLRDVVEQLSSLPGIGPKSALRIALTLLKMPREKAGGVGQSIIDLRQRLCLCEECACLAESSPCAICADPGRDDHQLCLVPEWDALLAMEEMGIYKGRYLVLGGLLSPLDGVEPGHLEIDRLKRHLGSGRITELILALGATLDGEATASYVKNLVELAFPDVSVTRLAQGIPMGGEVKFMDKETLRQSLVHRQKV</sequence>
<keyword evidence="4 7" id="KW-0862">Zinc</keyword>
<dbReference type="PROSITE" id="PS01300">
    <property type="entry name" value="RECR"/>
    <property type="match status" value="1"/>
</dbReference>
<evidence type="ECO:0000259" key="8">
    <source>
        <dbReference type="PROSITE" id="PS50880"/>
    </source>
</evidence>
<dbReference type="Proteomes" id="UP000428328">
    <property type="component" value="Chromosome"/>
</dbReference>
<feature type="zinc finger region" description="C4-type" evidence="7">
    <location>
        <begin position="58"/>
        <end position="73"/>
    </location>
</feature>
<dbReference type="AlphaFoldDB" id="A0A6I6JLH3"/>
<evidence type="ECO:0000313" key="9">
    <source>
        <dbReference type="EMBL" id="QGY41103.1"/>
    </source>
</evidence>
<keyword evidence="6 7" id="KW-0234">DNA repair</keyword>
<name>A0A6I6JLH3_9BACT</name>
<dbReference type="PANTHER" id="PTHR30446:SF0">
    <property type="entry name" value="RECOMBINATION PROTEIN RECR"/>
    <property type="match status" value="1"/>
</dbReference>